<evidence type="ECO:0000256" key="7">
    <source>
        <dbReference type="SAM" id="Phobius"/>
    </source>
</evidence>
<keyword evidence="2" id="KW-0813">Transport</keyword>
<dbReference type="OrthoDB" id="5750541at2"/>
<evidence type="ECO:0000256" key="4">
    <source>
        <dbReference type="ARBA" id="ARBA00022692"/>
    </source>
</evidence>
<dbReference type="PANTHER" id="PTHR30509">
    <property type="entry name" value="P-HYDROXYBENZOIC ACID EFFLUX PUMP SUBUNIT-RELATED"/>
    <property type="match status" value="1"/>
</dbReference>
<feature type="transmembrane region" description="Helical" evidence="7">
    <location>
        <begin position="33"/>
        <end position="51"/>
    </location>
</feature>
<keyword evidence="5 7" id="KW-1133">Transmembrane helix</keyword>
<name>A0A2T3N384_9GAMM</name>
<evidence type="ECO:0008006" key="10">
    <source>
        <dbReference type="Google" id="ProtNLM"/>
    </source>
</evidence>
<evidence type="ECO:0000256" key="6">
    <source>
        <dbReference type="ARBA" id="ARBA00023136"/>
    </source>
</evidence>
<dbReference type="RefSeq" id="WP_107282170.1">
    <property type="nucleotide sequence ID" value="NZ_PYMC01000002.1"/>
</dbReference>
<evidence type="ECO:0000313" key="8">
    <source>
        <dbReference type="EMBL" id="PSW06807.1"/>
    </source>
</evidence>
<evidence type="ECO:0000256" key="1">
    <source>
        <dbReference type="ARBA" id="ARBA00004651"/>
    </source>
</evidence>
<feature type="transmembrane region" description="Helical" evidence="7">
    <location>
        <begin position="410"/>
        <end position="428"/>
    </location>
</feature>
<feature type="transmembrane region" description="Helical" evidence="7">
    <location>
        <begin position="135"/>
        <end position="153"/>
    </location>
</feature>
<proteinExistence type="predicted"/>
<feature type="transmembrane region" description="Helical" evidence="7">
    <location>
        <begin position="82"/>
        <end position="98"/>
    </location>
</feature>
<dbReference type="PANTHER" id="PTHR30509:SF9">
    <property type="entry name" value="MULTIDRUG RESISTANCE PROTEIN MDTO"/>
    <property type="match status" value="1"/>
</dbReference>
<dbReference type="EMBL" id="PYMC01000002">
    <property type="protein sequence ID" value="PSW06807.1"/>
    <property type="molecule type" value="Genomic_DNA"/>
</dbReference>
<keyword evidence="9" id="KW-1185">Reference proteome</keyword>
<evidence type="ECO:0000313" key="9">
    <source>
        <dbReference type="Proteomes" id="UP000240904"/>
    </source>
</evidence>
<feature type="transmembrane region" description="Helical" evidence="7">
    <location>
        <begin position="489"/>
        <end position="510"/>
    </location>
</feature>
<feature type="transmembrane region" description="Helical" evidence="7">
    <location>
        <begin position="435"/>
        <end position="453"/>
    </location>
</feature>
<gene>
    <name evidence="8" type="ORF">C9I89_04600</name>
</gene>
<evidence type="ECO:0000256" key="3">
    <source>
        <dbReference type="ARBA" id="ARBA00022475"/>
    </source>
</evidence>
<dbReference type="InterPro" id="IPR006726">
    <property type="entry name" value="PHBA_efflux_AaeB/fusaric-R"/>
</dbReference>
<comment type="caution">
    <text evidence="8">The sequence shown here is derived from an EMBL/GenBank/DDBJ whole genome shotgun (WGS) entry which is preliminary data.</text>
</comment>
<dbReference type="Proteomes" id="UP000240904">
    <property type="component" value="Unassembled WGS sequence"/>
</dbReference>
<reference evidence="8 9" key="1">
    <citation type="submission" date="2018-03" db="EMBL/GenBank/DDBJ databases">
        <title>Whole genome sequencing of Histamine producing bacteria.</title>
        <authorList>
            <person name="Butler K."/>
        </authorList>
    </citation>
    <scope>NUCLEOTIDE SEQUENCE [LARGE SCALE GENOMIC DNA]</scope>
    <source>
        <strain evidence="8 9">DSM 16190</strain>
    </source>
</reference>
<evidence type="ECO:0000256" key="2">
    <source>
        <dbReference type="ARBA" id="ARBA00022448"/>
    </source>
</evidence>
<accession>A0A2T3N384</accession>
<protein>
    <recommendedName>
        <fullName evidence="10">FUSC family protein</fullName>
    </recommendedName>
</protein>
<keyword evidence="3" id="KW-1003">Cell membrane</keyword>
<feature type="transmembrane region" description="Helical" evidence="7">
    <location>
        <begin position="459"/>
        <end position="477"/>
    </location>
</feature>
<dbReference type="AlphaFoldDB" id="A0A2T3N384"/>
<keyword evidence="6 7" id="KW-0472">Membrane</keyword>
<dbReference type="Pfam" id="PF04632">
    <property type="entry name" value="FUSC"/>
    <property type="match status" value="1"/>
</dbReference>
<organism evidence="8 9">
    <name type="scientific">Photobacterium lipolyticum</name>
    <dbReference type="NCBI Taxonomy" id="266810"/>
    <lineage>
        <taxon>Bacteria</taxon>
        <taxon>Pseudomonadati</taxon>
        <taxon>Pseudomonadota</taxon>
        <taxon>Gammaproteobacteria</taxon>
        <taxon>Vibrionales</taxon>
        <taxon>Vibrionaceae</taxon>
        <taxon>Photobacterium</taxon>
    </lineage>
</organism>
<sequence length="718" mass="80175">MISNRSKLPLKVALALTLAMVSALWLGWDKSYWAGIAVIVMSVTETTGHSLRKGRHRLVGTLIGVISAFLFVGFFAQQQLPFLLSFTFFAALCVYLQANPRTGYIWSMALTVCTLIVVMGKLSGELTFTVAVLRLQETVLGIVCFTLVFSLVWPTSSRQGLHATLLNFFTDQQNKIDKTAEALAGKDMLLQGLGFGDGLKFLTRLEDLLPAAMVDSYHIASEAKAWNGFLAQTREWALLCGHLSEACELLDPLVVTPSQQDIQALLARIKQRFMSAEAALRGAGQNDNPDPVLVTLQKDMVEDPQQHGAVLQLEQVLNDLELLSRDMLLTLSAALALNSLDVAVLPKASSWRGSLDFERLCQAFKAWVMIWVFIGLWLLIPMTGGSMIVMLGVILASVVVSMPFCDIKAISFTIIGWSCVILLQFVFVMPHFTEVWQLGAFYFLNCFAIWYWFSQPQQVLSRMLGSQLLIVMTMGALKLQPVYDIQGTLLLLFLIGVAMLVIYFFNHGLFSSLPERVFLRHIKLLHHLFTWQLRRLSLRAKKGNLLTRVCGQLLFGQSPLRSVMLADQAITRIDWSRYPALDKDQVDGIIPKLYTITLRLISLQDGYAKWLSLSAAPQVNRLLADTIMGLSEILERSGDIDHLQPLEKKLDQLQSHLQQCAQNINADSVLLVSLTAEQALHLYRVLAALKLIIADFKQLTSQASSANLGELKYNYFTL</sequence>
<dbReference type="GO" id="GO:0005886">
    <property type="term" value="C:plasma membrane"/>
    <property type="evidence" value="ECO:0007669"/>
    <property type="project" value="UniProtKB-SubCell"/>
</dbReference>
<feature type="transmembrane region" description="Helical" evidence="7">
    <location>
        <begin position="105"/>
        <end position="123"/>
    </location>
</feature>
<comment type="subcellular location">
    <subcellularLocation>
        <location evidence="1">Cell membrane</location>
        <topology evidence="1">Multi-pass membrane protein</topology>
    </subcellularLocation>
</comment>
<feature type="transmembrane region" description="Helical" evidence="7">
    <location>
        <begin position="58"/>
        <end position="76"/>
    </location>
</feature>
<dbReference type="GO" id="GO:0022857">
    <property type="term" value="F:transmembrane transporter activity"/>
    <property type="evidence" value="ECO:0007669"/>
    <property type="project" value="InterPro"/>
</dbReference>
<keyword evidence="4 7" id="KW-0812">Transmembrane</keyword>
<evidence type="ECO:0000256" key="5">
    <source>
        <dbReference type="ARBA" id="ARBA00022989"/>
    </source>
</evidence>